<comment type="subcellular location">
    <subcellularLocation>
        <location evidence="1">Nucleus</location>
    </subcellularLocation>
</comment>
<dbReference type="Proteomes" id="UP000322873">
    <property type="component" value="Unassembled WGS sequence"/>
</dbReference>
<feature type="region of interest" description="Disordered" evidence="6">
    <location>
        <begin position="104"/>
        <end position="148"/>
    </location>
</feature>
<evidence type="ECO:0000256" key="3">
    <source>
        <dbReference type="ARBA" id="ARBA00023125"/>
    </source>
</evidence>
<dbReference type="InterPro" id="IPR036864">
    <property type="entry name" value="Zn2-C6_fun-type_DNA-bd_sf"/>
</dbReference>
<dbReference type="PANTHER" id="PTHR31845:SF32">
    <property type="entry name" value="MISCELLANEOUS ZN(II)2CYS6 TRANSCRIPTION FACTOR (EUROFUNG)-RELATED"/>
    <property type="match status" value="1"/>
</dbReference>
<organism evidence="8 9">
    <name type="scientific">Monilinia fructicola</name>
    <name type="common">Brown rot fungus</name>
    <name type="synonym">Ciboria fructicola</name>
    <dbReference type="NCBI Taxonomy" id="38448"/>
    <lineage>
        <taxon>Eukaryota</taxon>
        <taxon>Fungi</taxon>
        <taxon>Dikarya</taxon>
        <taxon>Ascomycota</taxon>
        <taxon>Pezizomycotina</taxon>
        <taxon>Leotiomycetes</taxon>
        <taxon>Helotiales</taxon>
        <taxon>Sclerotiniaceae</taxon>
        <taxon>Monilinia</taxon>
    </lineage>
</organism>
<name>A0A5M9JA52_MONFR</name>
<dbReference type="InterPro" id="IPR051089">
    <property type="entry name" value="prtT"/>
</dbReference>
<evidence type="ECO:0000313" key="8">
    <source>
        <dbReference type="EMBL" id="KAA8564742.1"/>
    </source>
</evidence>
<dbReference type="PROSITE" id="PS00463">
    <property type="entry name" value="ZN2_CY6_FUNGAL_1"/>
    <property type="match status" value="1"/>
</dbReference>
<dbReference type="CDD" id="cd00067">
    <property type="entry name" value="GAL4"/>
    <property type="match status" value="1"/>
</dbReference>
<keyword evidence="3" id="KW-0238">DNA-binding</keyword>
<dbReference type="GO" id="GO:0000981">
    <property type="term" value="F:DNA-binding transcription factor activity, RNA polymerase II-specific"/>
    <property type="evidence" value="ECO:0007669"/>
    <property type="project" value="InterPro"/>
</dbReference>
<feature type="compositionally biased region" description="Low complexity" evidence="6">
    <location>
        <begin position="104"/>
        <end position="113"/>
    </location>
</feature>
<protein>
    <recommendedName>
        <fullName evidence="7">Zn(2)-C6 fungal-type domain-containing protein</fullName>
    </recommendedName>
</protein>
<evidence type="ECO:0000256" key="5">
    <source>
        <dbReference type="ARBA" id="ARBA00023242"/>
    </source>
</evidence>
<feature type="region of interest" description="Disordered" evidence="6">
    <location>
        <begin position="564"/>
        <end position="586"/>
    </location>
</feature>
<comment type="caution">
    <text evidence="8">The sequence shown here is derived from an EMBL/GenBank/DDBJ whole genome shotgun (WGS) entry which is preliminary data.</text>
</comment>
<keyword evidence="4" id="KW-0804">Transcription</keyword>
<evidence type="ECO:0000313" key="9">
    <source>
        <dbReference type="Proteomes" id="UP000322873"/>
    </source>
</evidence>
<keyword evidence="2" id="KW-0805">Transcription regulation</keyword>
<dbReference type="InterPro" id="IPR001138">
    <property type="entry name" value="Zn2Cys6_DnaBD"/>
</dbReference>
<reference evidence="8 9" key="1">
    <citation type="submission" date="2019-06" db="EMBL/GenBank/DDBJ databases">
        <title>Genome Sequence of the Brown Rot Fungal Pathogen Monilinia fructicola.</title>
        <authorList>
            <person name="De Miccolis Angelini R.M."/>
            <person name="Landi L."/>
            <person name="Abate D."/>
            <person name="Pollastro S."/>
            <person name="Romanazzi G."/>
            <person name="Faretra F."/>
        </authorList>
    </citation>
    <scope>NUCLEOTIDE SEQUENCE [LARGE SCALE GENOMIC DNA]</scope>
    <source>
        <strain evidence="8 9">Mfrc123</strain>
    </source>
</reference>
<dbReference type="EMBL" id="VICG01000015">
    <property type="protein sequence ID" value="KAA8564742.1"/>
    <property type="molecule type" value="Genomic_DNA"/>
</dbReference>
<evidence type="ECO:0000256" key="6">
    <source>
        <dbReference type="SAM" id="MobiDB-lite"/>
    </source>
</evidence>
<dbReference type="GO" id="GO:0005634">
    <property type="term" value="C:nucleus"/>
    <property type="evidence" value="ECO:0007669"/>
    <property type="project" value="UniProtKB-SubCell"/>
</dbReference>
<dbReference type="Gene3D" id="4.10.240.10">
    <property type="entry name" value="Zn(2)-C6 fungal-type DNA-binding domain"/>
    <property type="match status" value="1"/>
</dbReference>
<feature type="compositionally biased region" description="Low complexity" evidence="6">
    <location>
        <begin position="564"/>
        <end position="580"/>
    </location>
</feature>
<dbReference type="OrthoDB" id="1600564at2759"/>
<evidence type="ECO:0000256" key="2">
    <source>
        <dbReference type="ARBA" id="ARBA00023015"/>
    </source>
</evidence>
<dbReference type="GO" id="GO:0008270">
    <property type="term" value="F:zinc ion binding"/>
    <property type="evidence" value="ECO:0007669"/>
    <property type="project" value="InterPro"/>
</dbReference>
<dbReference type="VEuPathDB" id="FungiDB:MFRU_013g02460"/>
<evidence type="ECO:0000256" key="4">
    <source>
        <dbReference type="ARBA" id="ARBA00023163"/>
    </source>
</evidence>
<keyword evidence="5" id="KW-0539">Nucleus</keyword>
<proteinExistence type="predicted"/>
<dbReference type="GO" id="GO:0000976">
    <property type="term" value="F:transcription cis-regulatory region binding"/>
    <property type="evidence" value="ECO:0007669"/>
    <property type="project" value="TreeGrafter"/>
</dbReference>
<gene>
    <name evidence="8" type="ORF">EYC84_011633</name>
</gene>
<evidence type="ECO:0000256" key="1">
    <source>
        <dbReference type="ARBA" id="ARBA00004123"/>
    </source>
</evidence>
<dbReference type="AlphaFoldDB" id="A0A5M9JA52"/>
<dbReference type="SUPFAM" id="SSF57701">
    <property type="entry name" value="Zn2/Cys6 DNA-binding domain"/>
    <property type="match status" value="1"/>
</dbReference>
<keyword evidence="9" id="KW-1185">Reference proteome</keyword>
<sequence>MVGSTGTERQGPYGRACLNCARAKTKCNSGSDLSICERCGRLKKECIPAPVKRRQKPRVTAERLEQRLDGLVSLLKTISPNNPAVESALNSFTVQAPSSRISSFHSTGFHSSGNNSNEAASIDPDLGHLPPTPASSATTSYPYTLPEGTEPTMEEAERYFQSFQSRNLPHFPFIQFRSGMTAHQLRQERPFFWLCVMTMSSTVIHRQITLGKVIREVASRELVVEGKRNLDLLLGLVCFVGWGQYQIRCAPFMALFSHLIISLVVDLELHKPTVEEASHIFGVEYETRHHEMMEVPVNRTIEQRRLVLACYLLTSTLSSSHKKLEGVVWCPYLDQCLSKLEERKDPSDELLISQVRLQRVVHNAVEAYIQMIRDGKPSLPGNSTIIMLYIQTLKSQLAEVKNKIPSHLAENRALNLQIFGAEVIIYELAIYLPNSGFTSIDSSLSRIESLHHCLNSINSWFDVLLNSSASYFIGLPLPVWKQFGGVLFPLYRLTVLKDPAWDTDMVRRTCSPGRILDLLGRSLKEAEIEAAWEKDSRNSENIFTCSEKVMKMIKAWVDRLPGFNAPNTNNSHNSENYLNNKEQEQEPIQQTNQMVSMSAFMPMEMDDIWSQDFMGLWDMYPNS</sequence>
<dbReference type="PANTHER" id="PTHR31845">
    <property type="entry name" value="FINGER DOMAIN PROTEIN, PUTATIVE-RELATED"/>
    <property type="match status" value="1"/>
</dbReference>
<evidence type="ECO:0000259" key="7">
    <source>
        <dbReference type="PROSITE" id="PS00463"/>
    </source>
</evidence>
<accession>A0A5M9JA52</accession>
<feature type="domain" description="Zn(2)-C6 fungal-type" evidence="7">
    <location>
        <begin position="16"/>
        <end position="46"/>
    </location>
</feature>